<feature type="transmembrane region" description="Helical" evidence="6">
    <location>
        <begin position="428"/>
        <end position="447"/>
    </location>
</feature>
<organism evidence="7 8">
    <name type="scientific">Dyella soli</name>
    <dbReference type="NCBI Taxonomy" id="522319"/>
    <lineage>
        <taxon>Bacteria</taxon>
        <taxon>Pseudomonadati</taxon>
        <taxon>Pseudomonadota</taxon>
        <taxon>Gammaproteobacteria</taxon>
        <taxon>Lysobacterales</taxon>
        <taxon>Rhodanobacteraceae</taxon>
        <taxon>Dyella</taxon>
    </lineage>
</organism>
<evidence type="ECO:0000256" key="5">
    <source>
        <dbReference type="ARBA" id="ARBA00023136"/>
    </source>
</evidence>
<gene>
    <name evidence="7" type="ORF">EZM97_16400</name>
</gene>
<feature type="transmembrane region" description="Helical" evidence="6">
    <location>
        <begin position="154"/>
        <end position="172"/>
    </location>
</feature>
<evidence type="ECO:0000256" key="4">
    <source>
        <dbReference type="ARBA" id="ARBA00022989"/>
    </source>
</evidence>
<dbReference type="EMBL" id="SJTG01000002">
    <property type="protein sequence ID" value="TCI10458.1"/>
    <property type="molecule type" value="Genomic_DNA"/>
</dbReference>
<dbReference type="GO" id="GO:0005886">
    <property type="term" value="C:plasma membrane"/>
    <property type="evidence" value="ECO:0007669"/>
    <property type="project" value="UniProtKB-SubCell"/>
</dbReference>
<feature type="transmembrane region" description="Helical" evidence="6">
    <location>
        <begin position="178"/>
        <end position="195"/>
    </location>
</feature>
<dbReference type="Proteomes" id="UP000291822">
    <property type="component" value="Unassembled WGS sequence"/>
</dbReference>
<feature type="transmembrane region" description="Helical" evidence="6">
    <location>
        <begin position="306"/>
        <end position="331"/>
    </location>
</feature>
<feature type="transmembrane region" description="Helical" evidence="6">
    <location>
        <begin position="12"/>
        <end position="32"/>
    </location>
</feature>
<feature type="transmembrane region" description="Helical" evidence="6">
    <location>
        <begin position="453"/>
        <end position="474"/>
    </location>
</feature>
<comment type="caution">
    <text evidence="7">The sequence shown here is derived from an EMBL/GenBank/DDBJ whole genome shotgun (WGS) entry which is preliminary data.</text>
</comment>
<dbReference type="InterPro" id="IPR002797">
    <property type="entry name" value="Polysacc_synth"/>
</dbReference>
<feature type="transmembrane region" description="Helical" evidence="6">
    <location>
        <begin position="398"/>
        <end position="416"/>
    </location>
</feature>
<keyword evidence="5 6" id="KW-0472">Membrane</keyword>
<evidence type="ECO:0000256" key="1">
    <source>
        <dbReference type="ARBA" id="ARBA00004651"/>
    </source>
</evidence>
<evidence type="ECO:0000256" key="6">
    <source>
        <dbReference type="SAM" id="Phobius"/>
    </source>
</evidence>
<keyword evidence="3 6" id="KW-0812">Transmembrane</keyword>
<proteinExistence type="predicted"/>
<feature type="transmembrane region" description="Helical" evidence="6">
    <location>
        <begin position="266"/>
        <end position="285"/>
    </location>
</feature>
<keyword evidence="2" id="KW-1003">Cell membrane</keyword>
<dbReference type="PANTHER" id="PTHR30250:SF11">
    <property type="entry name" value="O-ANTIGEN TRANSPORTER-RELATED"/>
    <property type="match status" value="1"/>
</dbReference>
<dbReference type="InterPro" id="IPR050833">
    <property type="entry name" value="Poly_Biosynth_Transport"/>
</dbReference>
<dbReference type="RefSeq" id="WP_131408494.1">
    <property type="nucleotide sequence ID" value="NZ_SJTG01000002.1"/>
</dbReference>
<evidence type="ECO:0000256" key="2">
    <source>
        <dbReference type="ARBA" id="ARBA00022475"/>
    </source>
</evidence>
<dbReference type="Pfam" id="PF01943">
    <property type="entry name" value="Polysacc_synt"/>
    <property type="match status" value="1"/>
</dbReference>
<feature type="transmembrane region" description="Helical" evidence="6">
    <location>
        <begin position="44"/>
        <end position="62"/>
    </location>
</feature>
<reference evidence="7 8" key="1">
    <citation type="submission" date="2019-02" db="EMBL/GenBank/DDBJ databases">
        <title>Dyella amyloliquefaciens sp. nov., isolated from forest soil.</title>
        <authorList>
            <person name="Gao Z.-H."/>
            <person name="Qiu L.-H."/>
        </authorList>
    </citation>
    <scope>NUCLEOTIDE SEQUENCE [LARGE SCALE GENOMIC DNA]</scope>
    <source>
        <strain evidence="7 8">KACC 12747</strain>
    </source>
</reference>
<accession>A0A4R0YUD9</accession>
<keyword evidence="4 6" id="KW-1133">Transmembrane helix</keyword>
<dbReference type="AlphaFoldDB" id="A0A4R0YUD9"/>
<sequence>MNQRIAVLRSVTIVSVSTYIEYGLGLVLSVWIARALGPADFGRYAFTVWLCRWLIMCSNHALTTSSMKFIAEADGAGREDIASHIASRLNRVQHLSVAAVIGFFALTALIVQPSEWRSFLGPIIVLSILAVAARANYAMLVAIAKGQERFETEAIATVLTGGFSVALVITATVLHADLLAFIAIYTISSLSLNLINRIAYRRYCRPFGPGAVPEDVAVRLRRHLWLTALLVLLLSIKGGTVEMFLLNNFATSTAVGFFSIASTLTRGAVDLFSVGLTATLLPYMAKAYGQRGQAHAARFLAEATRFYWAAGVAIAGIGLVTTPDIVTLMYGNRYAEAIPAIEVTLVLAGLLLIGNGIVAFQTVVDRQDDRIRIGVYGMIGNVMLGVLLVPRYGLTGAVLTYGGTRILEWMLAVYYLRRITRDGIPWGAMSRLFAVGLVATAVAWLVIEVVPGRYAFVPASLAFLCIYVPAGVLVRYWTDEDYGLLTSIAGRLGGPGRLFLRGLHTLRVMAAS</sequence>
<name>A0A4R0YUD9_9GAMM</name>
<dbReference type="PANTHER" id="PTHR30250">
    <property type="entry name" value="PST FAMILY PREDICTED COLANIC ACID TRANSPORTER"/>
    <property type="match status" value="1"/>
</dbReference>
<keyword evidence="8" id="KW-1185">Reference proteome</keyword>
<feature type="transmembrane region" description="Helical" evidence="6">
    <location>
        <begin position="119"/>
        <end position="142"/>
    </location>
</feature>
<feature type="transmembrane region" description="Helical" evidence="6">
    <location>
        <begin position="337"/>
        <end position="361"/>
    </location>
</feature>
<feature type="transmembrane region" description="Helical" evidence="6">
    <location>
        <begin position="95"/>
        <end position="113"/>
    </location>
</feature>
<protein>
    <submittedName>
        <fullName evidence="7">Uncharacterized protein</fullName>
    </submittedName>
</protein>
<feature type="transmembrane region" description="Helical" evidence="6">
    <location>
        <begin position="373"/>
        <end position="392"/>
    </location>
</feature>
<evidence type="ECO:0000313" key="7">
    <source>
        <dbReference type="EMBL" id="TCI10458.1"/>
    </source>
</evidence>
<comment type="subcellular location">
    <subcellularLocation>
        <location evidence="1">Cell membrane</location>
        <topology evidence="1">Multi-pass membrane protein</topology>
    </subcellularLocation>
</comment>
<feature type="transmembrane region" description="Helical" evidence="6">
    <location>
        <begin position="224"/>
        <end position="246"/>
    </location>
</feature>
<evidence type="ECO:0000256" key="3">
    <source>
        <dbReference type="ARBA" id="ARBA00022692"/>
    </source>
</evidence>
<evidence type="ECO:0000313" key="8">
    <source>
        <dbReference type="Proteomes" id="UP000291822"/>
    </source>
</evidence>